<feature type="domain" description="ABC transporter" evidence="5">
    <location>
        <begin position="8"/>
        <end position="257"/>
    </location>
</feature>
<evidence type="ECO:0000313" key="6">
    <source>
        <dbReference type="EMBL" id="MFD1201136.1"/>
    </source>
</evidence>
<dbReference type="InterPro" id="IPR027417">
    <property type="entry name" value="P-loop_NTPase"/>
</dbReference>
<dbReference type="SUPFAM" id="SSF52540">
    <property type="entry name" value="P-loop containing nucleoside triphosphate hydrolases"/>
    <property type="match status" value="2"/>
</dbReference>
<dbReference type="InterPro" id="IPR017871">
    <property type="entry name" value="ABC_transporter-like_CS"/>
</dbReference>
<keyword evidence="4 6" id="KW-0067">ATP-binding</keyword>
<dbReference type="Proteomes" id="UP001597181">
    <property type="component" value="Unassembled WGS sequence"/>
</dbReference>
<comment type="similarity">
    <text evidence="1">Belongs to the ABC transporter superfamily.</text>
</comment>
<dbReference type="CDD" id="cd03257">
    <property type="entry name" value="ABC_NikE_OppD_transporters"/>
    <property type="match status" value="2"/>
</dbReference>
<dbReference type="SMART" id="SM00382">
    <property type="entry name" value="AAA"/>
    <property type="match status" value="2"/>
</dbReference>
<comment type="caution">
    <text evidence="6">The sequence shown here is derived from an EMBL/GenBank/DDBJ whole genome shotgun (WGS) entry which is preliminary data.</text>
</comment>
<dbReference type="GO" id="GO:0005524">
    <property type="term" value="F:ATP binding"/>
    <property type="evidence" value="ECO:0007669"/>
    <property type="project" value="UniProtKB-KW"/>
</dbReference>
<proteinExistence type="inferred from homology"/>
<dbReference type="NCBIfam" id="NF008453">
    <property type="entry name" value="PRK11308.1"/>
    <property type="match status" value="2"/>
</dbReference>
<dbReference type="Pfam" id="PF00005">
    <property type="entry name" value="ABC_tran"/>
    <property type="match status" value="2"/>
</dbReference>
<dbReference type="PROSITE" id="PS00211">
    <property type="entry name" value="ABC_TRANSPORTER_1"/>
    <property type="match status" value="2"/>
</dbReference>
<dbReference type="InterPro" id="IPR003439">
    <property type="entry name" value="ABC_transporter-like_ATP-bd"/>
</dbReference>
<keyword evidence="7" id="KW-1185">Reference proteome</keyword>
<dbReference type="RefSeq" id="WP_343957068.1">
    <property type="nucleotide sequence ID" value="NZ_BAAAKZ010000001.1"/>
</dbReference>
<keyword evidence="2" id="KW-0813">Transport</keyword>
<evidence type="ECO:0000259" key="5">
    <source>
        <dbReference type="PROSITE" id="PS50893"/>
    </source>
</evidence>
<gene>
    <name evidence="6" type="ORF">ACFQ3U_04425</name>
</gene>
<organism evidence="6 7">
    <name type="scientific">Leucobacter albus</name>
    <dbReference type="NCBI Taxonomy" id="272210"/>
    <lineage>
        <taxon>Bacteria</taxon>
        <taxon>Bacillati</taxon>
        <taxon>Actinomycetota</taxon>
        <taxon>Actinomycetes</taxon>
        <taxon>Micrococcales</taxon>
        <taxon>Microbacteriaceae</taxon>
        <taxon>Leucobacter</taxon>
    </lineage>
</organism>
<evidence type="ECO:0000256" key="2">
    <source>
        <dbReference type="ARBA" id="ARBA00022448"/>
    </source>
</evidence>
<dbReference type="InterPro" id="IPR003593">
    <property type="entry name" value="AAA+_ATPase"/>
</dbReference>
<dbReference type="Pfam" id="PF08352">
    <property type="entry name" value="oligo_HPY"/>
    <property type="match status" value="2"/>
</dbReference>
<evidence type="ECO:0000256" key="4">
    <source>
        <dbReference type="ARBA" id="ARBA00022840"/>
    </source>
</evidence>
<dbReference type="EMBL" id="JBHTLY010000002">
    <property type="protein sequence ID" value="MFD1201136.1"/>
    <property type="molecule type" value="Genomic_DNA"/>
</dbReference>
<name>A0ABW3TK79_9MICO</name>
<evidence type="ECO:0000256" key="1">
    <source>
        <dbReference type="ARBA" id="ARBA00005417"/>
    </source>
</evidence>
<reference evidence="7" key="1">
    <citation type="journal article" date="2019" name="Int. J. Syst. Evol. Microbiol.">
        <title>The Global Catalogue of Microorganisms (GCM) 10K type strain sequencing project: providing services to taxonomists for standard genome sequencing and annotation.</title>
        <authorList>
            <consortium name="The Broad Institute Genomics Platform"/>
            <consortium name="The Broad Institute Genome Sequencing Center for Infectious Disease"/>
            <person name="Wu L."/>
            <person name="Ma J."/>
        </authorList>
    </citation>
    <scope>NUCLEOTIDE SEQUENCE [LARGE SCALE GENOMIC DNA]</scope>
    <source>
        <strain evidence="7">CCUG 50213</strain>
    </source>
</reference>
<dbReference type="Gene3D" id="3.40.50.300">
    <property type="entry name" value="P-loop containing nucleotide triphosphate hydrolases"/>
    <property type="match status" value="2"/>
</dbReference>
<evidence type="ECO:0000313" key="7">
    <source>
        <dbReference type="Proteomes" id="UP001597181"/>
    </source>
</evidence>
<feature type="domain" description="ABC transporter" evidence="5">
    <location>
        <begin position="279"/>
        <end position="533"/>
    </location>
</feature>
<dbReference type="NCBIfam" id="TIGR01727">
    <property type="entry name" value="oligo_HPY"/>
    <property type="match status" value="1"/>
</dbReference>
<dbReference type="PANTHER" id="PTHR43776:SF7">
    <property type="entry name" value="D,D-DIPEPTIDE TRANSPORT ATP-BINDING PROTEIN DDPF-RELATED"/>
    <property type="match status" value="1"/>
</dbReference>
<dbReference type="InterPro" id="IPR013563">
    <property type="entry name" value="Oligopep_ABC_C"/>
</dbReference>
<dbReference type="InterPro" id="IPR050319">
    <property type="entry name" value="ABC_transp_ATP-bind"/>
</dbReference>
<dbReference type="PROSITE" id="PS50893">
    <property type="entry name" value="ABC_TRANSPORTER_2"/>
    <property type="match status" value="2"/>
</dbReference>
<dbReference type="PANTHER" id="PTHR43776">
    <property type="entry name" value="TRANSPORT ATP-BINDING PROTEIN"/>
    <property type="match status" value="1"/>
</dbReference>
<keyword evidence="3" id="KW-0547">Nucleotide-binding</keyword>
<accession>A0ABW3TK79</accession>
<protein>
    <submittedName>
        <fullName evidence="6">Dipeptide ABC transporter ATP-binding protein</fullName>
    </submittedName>
</protein>
<sequence>MNAPAPLLRVTDLHVTLPSEAGLVRAVTDVNFSLESGRVLGVVGESGSGKSMTSKAILGLLPESATATGSIAFRGRELLGLGDREMSRLRGNELALVPQDPLSSLTPVFTIGQQLVEAMRIHQRVTKAAARARAIELLDLVGISAPHRAIDAFPHEFSGGMRQRVLIAMAVANDPAIIFADEPTTALDVTVQAQVLDVFRAALEATNAAMVIVTHDLGVVAGIADDVLVMRAGDVVESGGVDRVFAQPQDRYTADLIAAVPRIDGPLAEAPQREQETVLLAEGLHRHYRPRQRMALPWRRQHGEPVRAVDGIDLVISRGETYALVGESGSGKTSTIREIMNLAAPTHGRLELFGRDVSTLTAEERQRLRARVQVVFQDPHASLDPRLPVADLLAEPLQAAGWGKAQRDARVSELLTLVGLSPELHLERFSSEFSGGQRQRIAIARALALEPELIVLDEPVSALDVTVQAGILELLGELQRRLGLSYLLVSHDLAVVRQVSHRVGVMYLGRIVEQGTAADVLDKPTHPYSAALLSAVPIPDPIVERTRERIVLRGDLPTATDIPSGCRFRSRCQVFTLLDEAGRQRCETQDPGPARADAGHAVACHFPEGVHGG</sequence>
<evidence type="ECO:0000256" key="3">
    <source>
        <dbReference type="ARBA" id="ARBA00022741"/>
    </source>
</evidence>